<dbReference type="Proteomes" id="UP000319478">
    <property type="component" value="Unassembled WGS sequence"/>
</dbReference>
<reference evidence="1 2" key="1">
    <citation type="submission" date="2019-06" db="EMBL/GenBank/DDBJ databases">
        <title>Whole genome shotgun sequence of Komagataeibacter hansenii NBRC 14820.</title>
        <authorList>
            <person name="Hosoyama A."/>
            <person name="Uohara A."/>
            <person name="Ohji S."/>
            <person name="Ichikawa N."/>
        </authorList>
    </citation>
    <scope>NUCLEOTIDE SEQUENCE [LARGE SCALE GENOMIC DNA]</scope>
    <source>
        <strain evidence="1 2">NBRC 14820</strain>
    </source>
</reference>
<gene>
    <name evidence="1" type="ORF">GHA01_11310</name>
</gene>
<comment type="caution">
    <text evidence="1">The sequence shown here is derived from an EMBL/GenBank/DDBJ whole genome shotgun (WGS) entry which is preliminary data.</text>
</comment>
<keyword evidence="2" id="KW-1185">Reference proteome</keyword>
<protein>
    <submittedName>
        <fullName evidence="1">Uncharacterized protein</fullName>
    </submittedName>
</protein>
<evidence type="ECO:0000313" key="2">
    <source>
        <dbReference type="Proteomes" id="UP000319478"/>
    </source>
</evidence>
<organism evidence="1 2">
    <name type="scientific">Novacetimonas hansenii</name>
    <name type="common">Komagataeibacter hansenii</name>
    <dbReference type="NCBI Taxonomy" id="436"/>
    <lineage>
        <taxon>Bacteria</taxon>
        <taxon>Pseudomonadati</taxon>
        <taxon>Pseudomonadota</taxon>
        <taxon>Alphaproteobacteria</taxon>
        <taxon>Acetobacterales</taxon>
        <taxon>Acetobacteraceae</taxon>
        <taxon>Novacetimonas</taxon>
    </lineage>
</organism>
<name>A0ABQ0SDU8_NOVHA</name>
<dbReference type="EMBL" id="BJNN01000071">
    <property type="protein sequence ID" value="GEC63282.1"/>
    <property type="molecule type" value="Genomic_DNA"/>
</dbReference>
<proteinExistence type="predicted"/>
<sequence>MPDGADNAGGRVCGDGLFKQVVNFRHVSCRTLSVAGARTCAECGCRRGKQQGMAAAQMSRGRECVHGAGGPLVNGYGKI</sequence>
<evidence type="ECO:0000313" key="1">
    <source>
        <dbReference type="EMBL" id="GEC63282.1"/>
    </source>
</evidence>
<accession>A0ABQ0SDU8</accession>